<dbReference type="EMBL" id="BMOB01000011">
    <property type="protein sequence ID" value="GGI91695.1"/>
    <property type="molecule type" value="Genomic_DNA"/>
</dbReference>
<dbReference type="Proteomes" id="UP000630149">
    <property type="component" value="Unassembled WGS sequence"/>
</dbReference>
<dbReference type="OrthoDB" id="9811121at2"/>
<dbReference type="GO" id="GO:0016811">
    <property type="term" value="F:hydrolase activity, acting on carbon-nitrogen (but not peptide) bonds, in linear amides"/>
    <property type="evidence" value="ECO:0007669"/>
    <property type="project" value="InterPro"/>
</dbReference>
<dbReference type="PANTHER" id="PTHR23088">
    <property type="entry name" value="NITRILASE-RELATED"/>
    <property type="match status" value="1"/>
</dbReference>
<dbReference type="InterPro" id="IPR045254">
    <property type="entry name" value="Nit1/2_C-N_Hydrolase"/>
</dbReference>
<name>A0A917JZS0_9GAMM</name>
<proteinExistence type="inferred from homology"/>
<dbReference type="InterPro" id="IPR036526">
    <property type="entry name" value="C-N_Hydrolase_sf"/>
</dbReference>
<evidence type="ECO:0000259" key="3">
    <source>
        <dbReference type="PROSITE" id="PS50263"/>
    </source>
</evidence>
<comment type="similarity">
    <text evidence="1">Belongs to the carbon-nitrogen hydrolase superfamily. NIT1/NIT2 family.</text>
</comment>
<evidence type="ECO:0000256" key="2">
    <source>
        <dbReference type="ARBA" id="ARBA00022801"/>
    </source>
</evidence>
<feature type="domain" description="CN hydrolase" evidence="3">
    <location>
        <begin position="2"/>
        <end position="249"/>
    </location>
</feature>
<reference evidence="4" key="2">
    <citation type="submission" date="2020-09" db="EMBL/GenBank/DDBJ databases">
        <authorList>
            <person name="Sun Q."/>
            <person name="Ohkuma M."/>
        </authorList>
    </citation>
    <scope>NUCLEOTIDE SEQUENCE</scope>
    <source>
        <strain evidence="4">JCM 13919</strain>
    </source>
</reference>
<accession>A0A917JZS0</accession>
<protein>
    <submittedName>
        <fullName evidence="4">Nitrilase</fullName>
    </submittedName>
</protein>
<dbReference type="Gene3D" id="3.60.110.10">
    <property type="entry name" value="Carbon-nitrogen hydrolase"/>
    <property type="match status" value="1"/>
</dbReference>
<reference evidence="4" key="1">
    <citation type="journal article" date="2014" name="Int. J. Syst. Evol. Microbiol.">
        <title>Complete genome sequence of Corynebacterium casei LMG S-19264T (=DSM 44701T), isolated from a smear-ripened cheese.</title>
        <authorList>
            <consortium name="US DOE Joint Genome Institute (JGI-PGF)"/>
            <person name="Walter F."/>
            <person name="Albersmeier A."/>
            <person name="Kalinowski J."/>
            <person name="Ruckert C."/>
        </authorList>
    </citation>
    <scope>NUCLEOTIDE SEQUENCE</scope>
    <source>
        <strain evidence="4">JCM 13919</strain>
    </source>
</reference>
<evidence type="ECO:0000313" key="4">
    <source>
        <dbReference type="EMBL" id="GGI91695.1"/>
    </source>
</evidence>
<evidence type="ECO:0000313" key="5">
    <source>
        <dbReference type="Proteomes" id="UP000630149"/>
    </source>
</evidence>
<dbReference type="SUPFAM" id="SSF56317">
    <property type="entry name" value="Carbon-nitrogen hydrolase"/>
    <property type="match status" value="1"/>
</dbReference>
<gene>
    <name evidence="4" type="ORF">GCM10007966_20460</name>
</gene>
<sequence>MSHVAVIQMVSSSDVDKNLKELGGLFANAHELGAELLVLPENFAFMGLKERDKFAVAEDYGQGVIQNTISELASQYGIWVVAGTIPLKSDTNRLKSACLVYDAEGTVAARYDKIHLFDVQVSEQESHKESTTIEPGEQAVVVDTPVGKIGLSVCYDLRFPELFQLLLNKGAQIFAVPSAFTAVTGKAHWEVLLRARAIENLSYVLAANQGGLHDNGRKTYGHSMIVEPWGEVIGIHEQGQGMVVSKIDLERMHQLRKQFPCNDHHKLKR</sequence>
<keyword evidence="5" id="KW-1185">Reference proteome</keyword>
<dbReference type="InterPro" id="IPR001110">
    <property type="entry name" value="UPF0012_CS"/>
</dbReference>
<organism evidence="4 5">
    <name type="scientific">Legionella impletisoli</name>
    <dbReference type="NCBI Taxonomy" id="343510"/>
    <lineage>
        <taxon>Bacteria</taxon>
        <taxon>Pseudomonadati</taxon>
        <taxon>Pseudomonadota</taxon>
        <taxon>Gammaproteobacteria</taxon>
        <taxon>Legionellales</taxon>
        <taxon>Legionellaceae</taxon>
        <taxon>Legionella</taxon>
    </lineage>
</organism>
<dbReference type="CDD" id="cd07572">
    <property type="entry name" value="nit"/>
    <property type="match status" value="1"/>
</dbReference>
<comment type="caution">
    <text evidence="4">The sequence shown here is derived from an EMBL/GenBank/DDBJ whole genome shotgun (WGS) entry which is preliminary data.</text>
</comment>
<evidence type="ECO:0000256" key="1">
    <source>
        <dbReference type="ARBA" id="ARBA00010613"/>
    </source>
</evidence>
<dbReference type="InterPro" id="IPR003010">
    <property type="entry name" value="C-N_Hydrolase"/>
</dbReference>
<keyword evidence="2" id="KW-0378">Hydrolase</keyword>
<dbReference type="PANTHER" id="PTHR23088:SF27">
    <property type="entry name" value="DEAMINATED GLUTATHIONE AMIDASE"/>
    <property type="match status" value="1"/>
</dbReference>
<dbReference type="PROSITE" id="PS50263">
    <property type="entry name" value="CN_HYDROLASE"/>
    <property type="match status" value="1"/>
</dbReference>
<dbReference type="AlphaFoldDB" id="A0A917JZS0"/>
<dbReference type="RefSeq" id="WP_131777293.1">
    <property type="nucleotide sequence ID" value="NZ_BMOB01000011.1"/>
</dbReference>
<dbReference type="PROSITE" id="PS01227">
    <property type="entry name" value="UPF0012"/>
    <property type="match status" value="1"/>
</dbReference>
<dbReference type="Pfam" id="PF00795">
    <property type="entry name" value="CN_hydrolase"/>
    <property type="match status" value="1"/>
</dbReference>